<feature type="region of interest" description="Disordered" evidence="2">
    <location>
        <begin position="797"/>
        <end position="852"/>
    </location>
</feature>
<keyword evidence="1" id="KW-0175">Coiled coil</keyword>
<feature type="region of interest" description="Disordered" evidence="2">
    <location>
        <begin position="320"/>
        <end position="347"/>
    </location>
</feature>
<evidence type="ECO:0000313" key="3">
    <source>
        <dbReference type="EMBL" id="RNF15420.1"/>
    </source>
</evidence>
<feature type="region of interest" description="Disordered" evidence="2">
    <location>
        <begin position="1"/>
        <end position="38"/>
    </location>
</feature>
<feature type="compositionally biased region" description="Low complexity" evidence="2">
    <location>
        <begin position="371"/>
        <end position="385"/>
    </location>
</feature>
<organism evidence="3 4">
    <name type="scientific">Trypanosoma conorhini</name>
    <dbReference type="NCBI Taxonomy" id="83891"/>
    <lineage>
        <taxon>Eukaryota</taxon>
        <taxon>Discoba</taxon>
        <taxon>Euglenozoa</taxon>
        <taxon>Kinetoplastea</taxon>
        <taxon>Metakinetoplastina</taxon>
        <taxon>Trypanosomatida</taxon>
        <taxon>Trypanosomatidae</taxon>
        <taxon>Trypanosoma</taxon>
    </lineage>
</organism>
<dbReference type="Proteomes" id="UP000284403">
    <property type="component" value="Unassembled WGS sequence"/>
</dbReference>
<evidence type="ECO:0000256" key="2">
    <source>
        <dbReference type="SAM" id="MobiDB-lite"/>
    </source>
</evidence>
<feature type="compositionally biased region" description="Low complexity" evidence="2">
    <location>
        <begin position="959"/>
        <end position="971"/>
    </location>
</feature>
<feature type="compositionally biased region" description="Low complexity" evidence="2">
    <location>
        <begin position="996"/>
        <end position="1006"/>
    </location>
</feature>
<feature type="compositionally biased region" description="Basic and acidic residues" evidence="2">
    <location>
        <begin position="981"/>
        <end position="995"/>
    </location>
</feature>
<dbReference type="EMBL" id="MKKU01000328">
    <property type="protein sequence ID" value="RNF15420.1"/>
    <property type="molecule type" value="Genomic_DNA"/>
</dbReference>
<feature type="compositionally biased region" description="Basic and acidic residues" evidence="2">
    <location>
        <begin position="731"/>
        <end position="745"/>
    </location>
</feature>
<keyword evidence="4" id="KW-1185">Reference proteome</keyword>
<comment type="caution">
    <text evidence="3">The sequence shown here is derived from an EMBL/GenBank/DDBJ whole genome shotgun (WGS) entry which is preliminary data.</text>
</comment>
<feature type="compositionally biased region" description="Polar residues" evidence="2">
    <location>
        <begin position="917"/>
        <end position="930"/>
    </location>
</feature>
<evidence type="ECO:0000256" key="1">
    <source>
        <dbReference type="SAM" id="Coils"/>
    </source>
</evidence>
<sequence>MHTAELSPPVRSTAGRNATPPLVDRHFNGNARSHRSLPQKPSCAAAWASAASSSSSFSSSSSVGATDCSVGSLSLRHCLDLLVRVQKTQAESVTLLSALRERLFPTVKRGDEPRRLPAVALDDLDREVVRLRIFEVKHSGLNPKLSEAIESVLLPFQSCFREGPEESVGGGASGMCWEPCGRVASLREQLMGLAQLQEEAINALGTQLSELFAPSSVKGGTLYYYPALTTAEDAEEQGGTREPRPHAAALRFLEQLEDVMASKQHIVVCLAVALREIYDPVAPAAASYFEALPGAAGRGGGGDGLNVFIRGDPAAARVSVSLSPPSTLRPSCSAPREESPRSPTGERCGRALERLLRGGQVQECRRRRSGSSPEPVDVDVEVSPSPKSLGCEMVAVKPACGEPLQAERNSYIYLRPSCESEASPRSGNPRSPSLCTAETGEASVTPPPPLARCLEKRTQEEQLQLSLDARPSLRQRDGGAAGDPDAHDASQSPSAATPSQLVGSDVHGNATPSQEPGPNEPTPAVAAENARLLRLLEAKDRLIIGMQERLLGSVPLLVERLAASNASSGSSCSCRSQCPSTHADSADEGPPPPPPQRRSASTSTCGPEIVDRVEAAPNAGRSEDSGEIALLKDRLAARMEDNHQLRAALTEMKEERRRWRRAARELKGENEAWRKRERAARARCEQLEEDIIFLKKRLLTSEGALMLGSAAATPVAHSEVPLLRTSASHHRSAEVNSKRANRDTGDYASPYEAGGLLASPTRSRSRTLPPPLQDEVPVPHTSASLQEKRNQLLAKLGRRTGAGTLPHAKTTSPESEEPMVVVSPLTEERLPAGGGAAPTTPPPPAGSFSASPGAVRIDRRLSPEYQSPQAEHVGGGRLSTADVNRILASARGVLRSVDAARNGHRGEIFPVPASCASSDSMWSDCDSASSGDRHCERGGGAARYTTAPAEQALLPPPRRSISPCSSLSYSSARKRARRPPRQWEQRETHTVHAAEPRAAASSSPPLSLSPPSPVPRRKGGRGKATPSPGAQGSTKPRPPTARETLMLELRDQLHLLQTQHAGVLTQEEQLQLKRMQVVAAIQRQSDGVGGSSSATAGRKRLALKALLERLDVTQERVQRNEARLREYVEIVKRQLNTLVDDRL</sequence>
<feature type="region of interest" description="Disordered" evidence="2">
    <location>
        <begin position="567"/>
        <end position="606"/>
    </location>
</feature>
<dbReference type="GeneID" id="40319191"/>
<name>A0A3R7P117_9TRYP</name>
<feature type="compositionally biased region" description="Polar residues" evidence="2">
    <location>
        <begin position="423"/>
        <end position="436"/>
    </location>
</feature>
<feature type="compositionally biased region" description="Polar residues" evidence="2">
    <location>
        <begin position="320"/>
        <end position="330"/>
    </location>
</feature>
<protein>
    <submittedName>
        <fullName evidence="3">Uncharacterized protein</fullName>
    </submittedName>
</protein>
<feature type="region of interest" description="Disordered" evidence="2">
    <location>
        <begin position="725"/>
        <end position="785"/>
    </location>
</feature>
<accession>A0A3R7P117</accession>
<gene>
    <name evidence="3" type="ORF">Tco025E_05580</name>
</gene>
<feature type="compositionally biased region" description="Low complexity" evidence="2">
    <location>
        <begin position="489"/>
        <end position="500"/>
    </location>
</feature>
<feature type="region of interest" description="Disordered" evidence="2">
    <location>
        <begin position="360"/>
        <end position="385"/>
    </location>
</feature>
<reference evidence="3 4" key="1">
    <citation type="journal article" date="2018" name="BMC Genomics">
        <title>Genomic comparison of Trypanosoma conorhini and Trypanosoma rangeli to Trypanosoma cruzi strains of high and low virulence.</title>
        <authorList>
            <person name="Bradwell K.R."/>
            <person name="Koparde V.N."/>
            <person name="Matveyev A.V."/>
            <person name="Serrano M.G."/>
            <person name="Alves J.M."/>
            <person name="Parikh H."/>
            <person name="Huang B."/>
            <person name="Lee V."/>
            <person name="Espinosa-Alvarez O."/>
            <person name="Ortiz P.A."/>
            <person name="Costa-Martins A.G."/>
            <person name="Teixeira M.M."/>
            <person name="Buck G.A."/>
        </authorList>
    </citation>
    <scope>NUCLEOTIDE SEQUENCE [LARGE SCALE GENOMIC DNA]</scope>
    <source>
        <strain evidence="3 4">025E</strain>
    </source>
</reference>
<evidence type="ECO:0000313" key="4">
    <source>
        <dbReference type="Proteomes" id="UP000284403"/>
    </source>
</evidence>
<feature type="region of interest" description="Disordered" evidence="2">
    <location>
        <begin position="419"/>
        <end position="450"/>
    </location>
</feature>
<feature type="region of interest" description="Disordered" evidence="2">
    <location>
        <begin position="466"/>
        <end position="523"/>
    </location>
</feature>
<dbReference type="RefSeq" id="XP_029227476.1">
    <property type="nucleotide sequence ID" value="XM_029372473.1"/>
</dbReference>
<dbReference type="OrthoDB" id="252937at2759"/>
<feature type="region of interest" description="Disordered" evidence="2">
    <location>
        <begin position="917"/>
        <end position="1039"/>
    </location>
</feature>
<dbReference type="AlphaFoldDB" id="A0A3R7P117"/>
<feature type="compositionally biased region" description="Low complexity" evidence="2">
    <location>
        <begin position="567"/>
        <end position="580"/>
    </location>
</feature>
<feature type="coiled-coil region" evidence="1">
    <location>
        <begin position="642"/>
        <end position="697"/>
    </location>
</feature>
<proteinExistence type="predicted"/>